<feature type="compositionally biased region" description="Basic and acidic residues" evidence="3">
    <location>
        <begin position="160"/>
        <end position="174"/>
    </location>
</feature>
<evidence type="ECO:0000256" key="2">
    <source>
        <dbReference type="ARBA" id="ARBA00022737"/>
    </source>
</evidence>
<accession>A0A6B2L9L1</accession>
<feature type="region of interest" description="Disordered" evidence="3">
    <location>
        <begin position="152"/>
        <end position="267"/>
    </location>
</feature>
<name>A0A6B2L9L1_9EUKA</name>
<sequence>MKPLKSAKLALLESLDLSNNKIKLFKEVHKLVHLPSITVLSLEGNPVTKCPAYSSTLSSLLPKLSLLDGYPPQQDKDKFKLGDLMDDDEDYAGYYQLESFPMNMIPKKMKGITAPPPRDKKIYQIPWNAPVLMTTHIKDFCNSEITTSKNTTTIKSQLTTEEKLPENHSKDHSDVNPISLSLPLSLPQPSPSLDLTVPLSHSSSYSDQNIKSLGTNYDERDEEESTEEKLSDSEMVHGPSLPATKPTTSLLPKLEDDSDDTFVPSKK</sequence>
<dbReference type="PANTHER" id="PTHR15454">
    <property type="entry name" value="NISCHARIN RELATED"/>
    <property type="match status" value="1"/>
</dbReference>
<organism evidence="4">
    <name type="scientific">Arcella intermedia</name>
    <dbReference type="NCBI Taxonomy" id="1963864"/>
    <lineage>
        <taxon>Eukaryota</taxon>
        <taxon>Amoebozoa</taxon>
        <taxon>Tubulinea</taxon>
        <taxon>Elardia</taxon>
        <taxon>Arcellinida</taxon>
        <taxon>Sphaerothecina</taxon>
        <taxon>Arcellidae</taxon>
        <taxon>Arcella</taxon>
    </lineage>
</organism>
<dbReference type="PANTHER" id="PTHR15454:SF56">
    <property type="entry name" value="PROTEIN PHOSPHATASE 1 REGULATORY SUBUNIT 7-RELATED"/>
    <property type="match status" value="1"/>
</dbReference>
<proteinExistence type="predicted"/>
<dbReference type="Gene3D" id="3.80.10.10">
    <property type="entry name" value="Ribonuclease Inhibitor"/>
    <property type="match status" value="1"/>
</dbReference>
<dbReference type="EMBL" id="GIBP01004652">
    <property type="protein sequence ID" value="NDV33621.1"/>
    <property type="molecule type" value="Transcribed_RNA"/>
</dbReference>
<evidence type="ECO:0000313" key="4">
    <source>
        <dbReference type="EMBL" id="NDV33621.1"/>
    </source>
</evidence>
<dbReference type="PROSITE" id="PS51450">
    <property type="entry name" value="LRR"/>
    <property type="match status" value="1"/>
</dbReference>
<evidence type="ECO:0008006" key="5">
    <source>
        <dbReference type="Google" id="ProtNLM"/>
    </source>
</evidence>
<dbReference type="InterPro" id="IPR032675">
    <property type="entry name" value="LRR_dom_sf"/>
</dbReference>
<protein>
    <recommendedName>
        <fullName evidence="5">U2A'/phosphoprotein 32 family A C-terminal domain-containing protein</fullName>
    </recommendedName>
</protein>
<evidence type="ECO:0000256" key="3">
    <source>
        <dbReference type="SAM" id="MobiDB-lite"/>
    </source>
</evidence>
<feature type="compositionally biased region" description="Polar residues" evidence="3">
    <location>
        <begin position="199"/>
        <end position="215"/>
    </location>
</feature>
<dbReference type="SUPFAM" id="SSF52058">
    <property type="entry name" value="L domain-like"/>
    <property type="match status" value="1"/>
</dbReference>
<evidence type="ECO:0000256" key="1">
    <source>
        <dbReference type="ARBA" id="ARBA00022614"/>
    </source>
</evidence>
<keyword evidence="2" id="KW-0677">Repeat</keyword>
<reference evidence="4" key="1">
    <citation type="journal article" date="2020" name="J. Eukaryot. Microbiol.">
        <title>De novo Sequencing, Assembly and Annotation of the Transcriptome for the Free-Living Testate Amoeba Arcella intermedia.</title>
        <authorList>
            <person name="Ribeiro G.M."/>
            <person name="Porfirio-Sousa A.L."/>
            <person name="Maurer-Alcala X.X."/>
            <person name="Katz L.A."/>
            <person name="Lahr D.J.G."/>
        </authorList>
    </citation>
    <scope>NUCLEOTIDE SEQUENCE</scope>
</reference>
<feature type="compositionally biased region" description="Low complexity" evidence="3">
    <location>
        <begin position="177"/>
        <end position="193"/>
    </location>
</feature>
<dbReference type="InterPro" id="IPR001611">
    <property type="entry name" value="Leu-rich_rpt"/>
</dbReference>
<keyword evidence="1" id="KW-0433">Leucine-rich repeat</keyword>
<dbReference type="AlphaFoldDB" id="A0A6B2L9L1"/>
<dbReference type="GO" id="GO:0005737">
    <property type="term" value="C:cytoplasm"/>
    <property type="evidence" value="ECO:0007669"/>
    <property type="project" value="TreeGrafter"/>
</dbReference>